<dbReference type="Gene3D" id="3.30.200.20">
    <property type="entry name" value="Phosphorylase Kinase, domain 1"/>
    <property type="match status" value="1"/>
</dbReference>
<dbReference type="InterPro" id="IPR011009">
    <property type="entry name" value="Kinase-like_dom_sf"/>
</dbReference>
<evidence type="ECO:0000256" key="2">
    <source>
        <dbReference type="ARBA" id="ARBA00022679"/>
    </source>
</evidence>
<accession>A0A4R8IF50</accession>
<keyword evidence="5" id="KW-0067">ATP-binding</keyword>
<evidence type="ECO:0000256" key="5">
    <source>
        <dbReference type="ARBA" id="ARBA00022840"/>
    </source>
</evidence>
<organism evidence="7 8">
    <name type="scientific">Thiohalophilus thiocyanatoxydans</name>
    <dbReference type="NCBI Taxonomy" id="381308"/>
    <lineage>
        <taxon>Bacteria</taxon>
        <taxon>Pseudomonadati</taxon>
        <taxon>Pseudomonadota</taxon>
        <taxon>Gammaproteobacteria</taxon>
        <taxon>Thiohalomonadales</taxon>
        <taxon>Thiohalophilaceae</taxon>
        <taxon>Thiohalophilus</taxon>
    </lineage>
</organism>
<keyword evidence="2 6" id="KW-0808">Transferase</keyword>
<reference evidence="7 8" key="1">
    <citation type="submission" date="2019-03" db="EMBL/GenBank/DDBJ databases">
        <title>Genomic Encyclopedia of Type Strains, Phase IV (KMG-IV): sequencing the most valuable type-strain genomes for metagenomic binning, comparative biology and taxonomic classification.</title>
        <authorList>
            <person name="Goeker M."/>
        </authorList>
    </citation>
    <scope>NUCLEOTIDE SEQUENCE [LARGE SCALE GENOMIC DNA]</scope>
    <source>
        <strain evidence="7 8">DSM 16326</strain>
    </source>
</reference>
<dbReference type="GO" id="GO:0016301">
    <property type="term" value="F:kinase activity"/>
    <property type="evidence" value="ECO:0007669"/>
    <property type="project" value="UniProtKB-UniRule"/>
</dbReference>
<evidence type="ECO:0000313" key="7">
    <source>
        <dbReference type="EMBL" id="TDX96898.1"/>
    </source>
</evidence>
<evidence type="ECO:0000256" key="1">
    <source>
        <dbReference type="ARBA" id="ARBA00009460"/>
    </source>
</evidence>
<dbReference type="EMBL" id="SOQX01000012">
    <property type="protein sequence ID" value="TDX96898.1"/>
    <property type="molecule type" value="Genomic_DNA"/>
</dbReference>
<dbReference type="Pfam" id="PF03881">
    <property type="entry name" value="Fructosamin_kin"/>
    <property type="match status" value="1"/>
</dbReference>
<name>A0A4R8IF50_9GAMM</name>
<dbReference type="OrthoDB" id="5291879at2"/>
<dbReference type="SUPFAM" id="SSF56112">
    <property type="entry name" value="Protein kinase-like (PK-like)"/>
    <property type="match status" value="1"/>
</dbReference>
<sequence>MNQDELARVIGEALGEPFTIDNMSGIGGGCISSASRIDGGGRRYFVKFNRADLLDMFEAEAEGLAAMGEAEAVRVPQPVTSGVSDGQAYLVMEYLETGGSGDMARFGEQLAQMHRHTRAQFGWHRDNTIGSTPQPNGWSADWVSFWQEQRLGFQLDLARRHGAGSALYDRGQQLKERVADFFTDYRPVASVLHGDLWAGNYAFTRDGEAVIFDPAVYFGDREADLAMTELFGGFSRSFYNGYDAAWPIDPGYATRKTFYNLYHILNHYNLFGGGYASQAQRMIDQLLSEVR</sequence>
<keyword evidence="3" id="KW-0547">Nucleotide-binding</keyword>
<evidence type="ECO:0000256" key="4">
    <source>
        <dbReference type="ARBA" id="ARBA00022777"/>
    </source>
</evidence>
<dbReference type="RefSeq" id="WP_134085428.1">
    <property type="nucleotide sequence ID" value="NZ_SOQX01000012.1"/>
</dbReference>
<evidence type="ECO:0000256" key="3">
    <source>
        <dbReference type="ARBA" id="ARBA00022741"/>
    </source>
</evidence>
<evidence type="ECO:0000256" key="6">
    <source>
        <dbReference type="PIRNR" id="PIRNR006221"/>
    </source>
</evidence>
<dbReference type="InterPro" id="IPR016477">
    <property type="entry name" value="Fructo-/Ketosamine-3-kinase"/>
</dbReference>
<dbReference type="PIRSF" id="PIRSF006221">
    <property type="entry name" value="Ketosamine-3-kinase"/>
    <property type="match status" value="1"/>
</dbReference>
<dbReference type="Gene3D" id="3.90.1200.10">
    <property type="match status" value="1"/>
</dbReference>
<keyword evidence="8" id="KW-1185">Reference proteome</keyword>
<protein>
    <submittedName>
        <fullName evidence="7">Fructosamine-3-kinase</fullName>
    </submittedName>
</protein>
<comment type="caution">
    <text evidence="7">The sequence shown here is derived from an EMBL/GenBank/DDBJ whole genome shotgun (WGS) entry which is preliminary data.</text>
</comment>
<evidence type="ECO:0000313" key="8">
    <source>
        <dbReference type="Proteomes" id="UP000294914"/>
    </source>
</evidence>
<dbReference type="PANTHER" id="PTHR12149:SF8">
    <property type="entry name" value="PROTEIN-RIBULOSAMINE 3-KINASE"/>
    <property type="match status" value="1"/>
</dbReference>
<dbReference type="GO" id="GO:0005524">
    <property type="term" value="F:ATP binding"/>
    <property type="evidence" value="ECO:0007669"/>
    <property type="project" value="UniProtKB-KW"/>
</dbReference>
<dbReference type="PANTHER" id="PTHR12149">
    <property type="entry name" value="FRUCTOSAMINE 3 KINASE-RELATED PROTEIN"/>
    <property type="match status" value="1"/>
</dbReference>
<dbReference type="Proteomes" id="UP000294914">
    <property type="component" value="Unassembled WGS sequence"/>
</dbReference>
<keyword evidence="4 6" id="KW-0418">Kinase</keyword>
<proteinExistence type="inferred from homology"/>
<dbReference type="AlphaFoldDB" id="A0A4R8IF50"/>
<dbReference type="GO" id="GO:0005737">
    <property type="term" value="C:cytoplasm"/>
    <property type="evidence" value="ECO:0007669"/>
    <property type="project" value="UniProtKB-ARBA"/>
</dbReference>
<comment type="similarity">
    <text evidence="1 6">Belongs to the fructosamine kinase family.</text>
</comment>
<dbReference type="FunFam" id="3.30.200.20:FF:000264">
    <property type="entry name" value="Protein-ribulosamine 3-kinase, chloroplastic"/>
    <property type="match status" value="1"/>
</dbReference>
<gene>
    <name evidence="7" type="ORF">EDC23_2830</name>
</gene>